<evidence type="ECO:0000313" key="2">
    <source>
        <dbReference type="EMBL" id="TVY86218.1"/>
    </source>
</evidence>
<keyword evidence="1" id="KW-1133">Transmembrane helix</keyword>
<dbReference type="Proteomes" id="UP000315522">
    <property type="component" value="Unassembled WGS sequence"/>
</dbReference>
<accession>A0A559LZU2</accession>
<proteinExistence type="predicted"/>
<evidence type="ECO:0000256" key="1">
    <source>
        <dbReference type="SAM" id="Phobius"/>
    </source>
</evidence>
<dbReference type="EMBL" id="QGML01003949">
    <property type="protein sequence ID" value="TVY86218.1"/>
    <property type="molecule type" value="Genomic_DNA"/>
</dbReference>
<keyword evidence="3" id="KW-1185">Reference proteome</keyword>
<comment type="caution">
    <text evidence="2">The sequence shown here is derived from an EMBL/GenBank/DDBJ whole genome shotgun (WGS) entry which is preliminary data.</text>
</comment>
<name>A0A559LZU2_9HELO</name>
<organism evidence="2 3">
    <name type="scientific">Lachnellula willkommii</name>
    <dbReference type="NCBI Taxonomy" id="215461"/>
    <lineage>
        <taxon>Eukaryota</taxon>
        <taxon>Fungi</taxon>
        <taxon>Dikarya</taxon>
        <taxon>Ascomycota</taxon>
        <taxon>Pezizomycotina</taxon>
        <taxon>Leotiomycetes</taxon>
        <taxon>Helotiales</taxon>
        <taxon>Lachnaceae</taxon>
        <taxon>Lachnellula</taxon>
    </lineage>
</organism>
<feature type="transmembrane region" description="Helical" evidence="1">
    <location>
        <begin position="6"/>
        <end position="25"/>
    </location>
</feature>
<feature type="non-terminal residue" evidence="2">
    <location>
        <position position="56"/>
    </location>
</feature>
<evidence type="ECO:0000313" key="3">
    <source>
        <dbReference type="Proteomes" id="UP000315522"/>
    </source>
</evidence>
<keyword evidence="1" id="KW-0812">Transmembrane</keyword>
<sequence length="56" mass="6009">MVDTDTLYFSIAAFISGLFVLERAADKFVDHTTKLAARLRVPPALVALLTAGGMGR</sequence>
<gene>
    <name evidence="2" type="ORF">LAWI1_G008915</name>
</gene>
<keyword evidence="1" id="KW-0472">Membrane</keyword>
<reference evidence="2 3" key="1">
    <citation type="submission" date="2018-05" db="EMBL/GenBank/DDBJ databases">
        <title>Genome sequencing and assembly of the regulated plant pathogen Lachnellula willkommii and related sister species for the development of diagnostic species identification markers.</title>
        <authorList>
            <person name="Giroux E."/>
            <person name="Bilodeau G."/>
        </authorList>
    </citation>
    <scope>NUCLEOTIDE SEQUENCE [LARGE SCALE GENOMIC DNA]</scope>
    <source>
        <strain evidence="2 3">CBS 172.35</strain>
    </source>
</reference>
<dbReference type="AlphaFoldDB" id="A0A559LZU2"/>
<protein>
    <submittedName>
        <fullName evidence="2">Uncharacterized protein</fullName>
    </submittedName>
</protein>